<reference evidence="1 3" key="2">
    <citation type="journal article" date="2018" name="Plant J.">
        <title>The Physcomitrella patens chromosome-scale assembly reveals moss genome structure and evolution.</title>
        <authorList>
            <person name="Lang D."/>
            <person name="Ullrich K.K."/>
            <person name="Murat F."/>
            <person name="Fuchs J."/>
            <person name="Jenkins J."/>
            <person name="Haas F.B."/>
            <person name="Piednoel M."/>
            <person name="Gundlach H."/>
            <person name="Van Bel M."/>
            <person name="Meyberg R."/>
            <person name="Vives C."/>
            <person name="Morata J."/>
            <person name="Symeonidi A."/>
            <person name="Hiss M."/>
            <person name="Muchero W."/>
            <person name="Kamisugi Y."/>
            <person name="Saleh O."/>
            <person name="Blanc G."/>
            <person name="Decker E.L."/>
            <person name="van Gessel N."/>
            <person name="Grimwood J."/>
            <person name="Hayes R.D."/>
            <person name="Graham S.W."/>
            <person name="Gunter L.E."/>
            <person name="McDaniel S.F."/>
            <person name="Hoernstein S.N.W."/>
            <person name="Larsson A."/>
            <person name="Li F.W."/>
            <person name="Perroud P.F."/>
            <person name="Phillips J."/>
            <person name="Ranjan P."/>
            <person name="Rokshar D.S."/>
            <person name="Rothfels C.J."/>
            <person name="Schneider L."/>
            <person name="Shu S."/>
            <person name="Stevenson D.W."/>
            <person name="Thummler F."/>
            <person name="Tillich M."/>
            <person name="Villarreal Aguilar J.C."/>
            <person name="Widiez T."/>
            <person name="Wong G.K."/>
            <person name="Wymore A."/>
            <person name="Zhang Y."/>
            <person name="Zimmer A.D."/>
            <person name="Quatrano R.S."/>
            <person name="Mayer K.F.X."/>
            <person name="Goodstein D."/>
            <person name="Casacuberta J.M."/>
            <person name="Vandepoele K."/>
            <person name="Reski R."/>
            <person name="Cuming A.C."/>
            <person name="Tuskan G.A."/>
            <person name="Maumus F."/>
            <person name="Salse J."/>
            <person name="Schmutz J."/>
            <person name="Rensing S.A."/>
        </authorList>
    </citation>
    <scope>NUCLEOTIDE SEQUENCE [LARGE SCALE GENOMIC DNA]</scope>
    <source>
        <strain evidence="2 3">cv. Gransden 2004</strain>
    </source>
</reference>
<dbReference type="Proteomes" id="UP000006727">
    <property type="component" value="Chromosome 21"/>
</dbReference>
<proteinExistence type="predicted"/>
<dbReference type="EMBL" id="ABEU02000021">
    <property type="protein sequence ID" value="PNR32095.1"/>
    <property type="molecule type" value="Genomic_DNA"/>
</dbReference>
<gene>
    <name evidence="1" type="ORF">PHYPA_026220</name>
</gene>
<organism evidence="1">
    <name type="scientific">Physcomitrium patens</name>
    <name type="common">Spreading-leaved earth moss</name>
    <name type="synonym">Physcomitrella patens</name>
    <dbReference type="NCBI Taxonomy" id="3218"/>
    <lineage>
        <taxon>Eukaryota</taxon>
        <taxon>Viridiplantae</taxon>
        <taxon>Streptophyta</taxon>
        <taxon>Embryophyta</taxon>
        <taxon>Bryophyta</taxon>
        <taxon>Bryophytina</taxon>
        <taxon>Bryopsida</taxon>
        <taxon>Funariidae</taxon>
        <taxon>Funariales</taxon>
        <taxon>Funariaceae</taxon>
        <taxon>Physcomitrium</taxon>
    </lineage>
</organism>
<dbReference type="Gramene" id="Pp3c21_15360V3.1">
    <property type="protein sequence ID" value="PAC:32916517.CDS.1"/>
    <property type="gene ID" value="Pp3c21_15360"/>
</dbReference>
<dbReference type="EnsemblPlants" id="Pp3c21_15360V3.1">
    <property type="protein sequence ID" value="PAC:32916517.CDS.1"/>
    <property type="gene ID" value="Pp3c21_15360"/>
</dbReference>
<protein>
    <submittedName>
        <fullName evidence="1 2">Uncharacterized protein</fullName>
    </submittedName>
</protein>
<sequence length="57" mass="6223">MGLSGFPFWSARGCHGLSDCSVASASRDWRLTLRSLQRSAWVVGLSVLMRLPTKVAT</sequence>
<dbReference type="InParanoid" id="A0A2K1IS47"/>
<evidence type="ECO:0000313" key="2">
    <source>
        <dbReference type="EnsemblPlants" id="PAC:32916517.CDS.1"/>
    </source>
</evidence>
<evidence type="ECO:0000313" key="1">
    <source>
        <dbReference type="EMBL" id="PNR32095.1"/>
    </source>
</evidence>
<keyword evidence="3" id="KW-1185">Reference proteome</keyword>
<reference evidence="1 3" key="1">
    <citation type="journal article" date="2008" name="Science">
        <title>The Physcomitrella genome reveals evolutionary insights into the conquest of land by plants.</title>
        <authorList>
            <person name="Rensing S."/>
            <person name="Lang D."/>
            <person name="Zimmer A."/>
            <person name="Terry A."/>
            <person name="Salamov A."/>
            <person name="Shapiro H."/>
            <person name="Nishiyama T."/>
            <person name="Perroud P.-F."/>
            <person name="Lindquist E."/>
            <person name="Kamisugi Y."/>
            <person name="Tanahashi T."/>
            <person name="Sakakibara K."/>
            <person name="Fujita T."/>
            <person name="Oishi K."/>
            <person name="Shin-I T."/>
            <person name="Kuroki Y."/>
            <person name="Toyoda A."/>
            <person name="Suzuki Y."/>
            <person name="Hashimoto A."/>
            <person name="Yamaguchi K."/>
            <person name="Sugano A."/>
            <person name="Kohara Y."/>
            <person name="Fujiyama A."/>
            <person name="Anterola A."/>
            <person name="Aoki S."/>
            <person name="Ashton N."/>
            <person name="Barbazuk W.B."/>
            <person name="Barker E."/>
            <person name="Bennetzen J."/>
            <person name="Bezanilla M."/>
            <person name="Blankenship R."/>
            <person name="Cho S.H."/>
            <person name="Dutcher S."/>
            <person name="Estelle M."/>
            <person name="Fawcett J.A."/>
            <person name="Gundlach H."/>
            <person name="Hanada K."/>
            <person name="Heyl A."/>
            <person name="Hicks K.A."/>
            <person name="Hugh J."/>
            <person name="Lohr M."/>
            <person name="Mayer K."/>
            <person name="Melkozernov A."/>
            <person name="Murata T."/>
            <person name="Nelson D."/>
            <person name="Pils B."/>
            <person name="Prigge M."/>
            <person name="Reiss B."/>
            <person name="Renner T."/>
            <person name="Rombauts S."/>
            <person name="Rushton P."/>
            <person name="Sanderfoot A."/>
            <person name="Schween G."/>
            <person name="Shiu S.-H."/>
            <person name="Stueber K."/>
            <person name="Theodoulou F.L."/>
            <person name="Tu H."/>
            <person name="Van de Peer Y."/>
            <person name="Verrier P.J."/>
            <person name="Waters E."/>
            <person name="Wood A."/>
            <person name="Yang L."/>
            <person name="Cove D."/>
            <person name="Cuming A."/>
            <person name="Hasebe M."/>
            <person name="Lucas S."/>
            <person name="Mishler D.B."/>
            <person name="Reski R."/>
            <person name="Grigoriev I."/>
            <person name="Quatrano R.S."/>
            <person name="Boore J.L."/>
        </authorList>
    </citation>
    <scope>NUCLEOTIDE SEQUENCE [LARGE SCALE GENOMIC DNA]</scope>
    <source>
        <strain evidence="2 3">cv. Gransden 2004</strain>
    </source>
</reference>
<reference evidence="2" key="3">
    <citation type="submission" date="2020-12" db="UniProtKB">
        <authorList>
            <consortium name="EnsemblPlants"/>
        </authorList>
    </citation>
    <scope>IDENTIFICATION</scope>
</reference>
<evidence type="ECO:0000313" key="3">
    <source>
        <dbReference type="Proteomes" id="UP000006727"/>
    </source>
</evidence>
<dbReference type="EnsemblPlants" id="Pp3c21_15360V3.2">
    <property type="protein sequence ID" value="PAC:32916518.CDS.1"/>
    <property type="gene ID" value="Pp3c21_15360"/>
</dbReference>
<dbReference type="AlphaFoldDB" id="A0A2K1IS47"/>
<name>A0A2K1IS47_PHYPA</name>
<accession>A0A2K1IS47</accession>
<dbReference type="Gramene" id="Pp3c21_15360V3.2">
    <property type="protein sequence ID" value="PAC:32916518.CDS.1"/>
    <property type="gene ID" value="Pp3c21_15360"/>
</dbReference>